<feature type="transmembrane region" description="Helical" evidence="5">
    <location>
        <begin position="834"/>
        <end position="855"/>
    </location>
</feature>
<feature type="transmembrane region" description="Helical" evidence="5">
    <location>
        <begin position="893"/>
        <end position="914"/>
    </location>
</feature>
<evidence type="ECO:0000256" key="3">
    <source>
        <dbReference type="ARBA" id="ARBA00022989"/>
    </source>
</evidence>
<organism evidence="7 8">
    <name type="scientific">Kineothrix alysoides</name>
    <dbReference type="NCBI Taxonomy" id="1469948"/>
    <lineage>
        <taxon>Bacteria</taxon>
        <taxon>Bacillati</taxon>
        <taxon>Bacillota</taxon>
        <taxon>Clostridia</taxon>
        <taxon>Lachnospirales</taxon>
        <taxon>Lachnospiraceae</taxon>
        <taxon>Kineothrix</taxon>
    </lineage>
</organism>
<keyword evidence="8" id="KW-1185">Reference proteome</keyword>
<evidence type="ECO:0000313" key="7">
    <source>
        <dbReference type="EMBL" id="TCL57551.1"/>
    </source>
</evidence>
<feature type="domain" description="ABC-2 type transporter transmembrane" evidence="6">
    <location>
        <begin position="21"/>
        <end position="162"/>
    </location>
</feature>
<dbReference type="InterPro" id="IPR051328">
    <property type="entry name" value="T7SS_ABC-Transporter"/>
</dbReference>
<evidence type="ECO:0000256" key="2">
    <source>
        <dbReference type="ARBA" id="ARBA00022692"/>
    </source>
</evidence>
<dbReference type="STRING" id="1469948.GCA_000732725_02054"/>
<dbReference type="NCBIfam" id="TIGR03057">
    <property type="entry name" value="xxxLxxG_by_4"/>
    <property type="match status" value="5"/>
</dbReference>
<dbReference type="NCBIfam" id="TIGR03062">
    <property type="entry name" value="pip_yhgE_Cterm"/>
    <property type="match status" value="1"/>
</dbReference>
<dbReference type="PANTHER" id="PTHR43077:SF5">
    <property type="entry name" value="PHAGE INFECTION PROTEIN"/>
    <property type="match status" value="1"/>
</dbReference>
<dbReference type="GO" id="GO:0140359">
    <property type="term" value="F:ABC-type transporter activity"/>
    <property type="evidence" value="ECO:0007669"/>
    <property type="project" value="InterPro"/>
</dbReference>
<name>A0A4R1QW99_9FIRM</name>
<feature type="transmembrane region" description="Helical" evidence="5">
    <location>
        <begin position="803"/>
        <end position="827"/>
    </location>
</feature>
<proteinExistence type="predicted"/>
<dbReference type="NCBIfam" id="TIGR03061">
    <property type="entry name" value="pip_yhgE_Nterm"/>
    <property type="match status" value="1"/>
</dbReference>
<dbReference type="Gene3D" id="3.40.1710.10">
    <property type="entry name" value="abc type-2 transporter like domain"/>
    <property type="match status" value="1"/>
</dbReference>
<dbReference type="InterPro" id="IPR017501">
    <property type="entry name" value="Phage_infect_YhgE_C"/>
</dbReference>
<keyword evidence="2 5" id="KW-0812">Transmembrane</keyword>
<feature type="domain" description="ABC-2 type transporter transmembrane" evidence="6">
    <location>
        <begin position="685"/>
        <end position="907"/>
    </location>
</feature>
<dbReference type="InterPro" id="IPR023908">
    <property type="entry name" value="xxxLxxG_rpt"/>
</dbReference>
<dbReference type="PANTHER" id="PTHR43077">
    <property type="entry name" value="TRANSPORT PERMEASE YVFS-RELATED"/>
    <property type="match status" value="1"/>
</dbReference>
<dbReference type="Pfam" id="PF12698">
    <property type="entry name" value="ABC2_membrane_3"/>
    <property type="match status" value="2"/>
</dbReference>
<accession>A0A4R1QW99</accession>
<dbReference type="OrthoDB" id="9811483at2"/>
<evidence type="ECO:0000256" key="1">
    <source>
        <dbReference type="ARBA" id="ARBA00004141"/>
    </source>
</evidence>
<feature type="transmembrane region" description="Helical" evidence="5">
    <location>
        <begin position="775"/>
        <end position="797"/>
    </location>
</feature>
<reference evidence="7 8" key="1">
    <citation type="submission" date="2019-03" db="EMBL/GenBank/DDBJ databases">
        <title>Genomic Encyclopedia of Type Strains, Phase IV (KMG-IV): sequencing the most valuable type-strain genomes for metagenomic binning, comparative biology and taxonomic classification.</title>
        <authorList>
            <person name="Goeker M."/>
        </authorList>
    </citation>
    <scope>NUCLEOTIDE SEQUENCE [LARGE SCALE GENOMIC DNA]</scope>
    <source>
        <strain evidence="7 8">DSM 100556</strain>
    </source>
</reference>
<protein>
    <submittedName>
        <fullName evidence="7">Putative membrane protein</fullName>
    </submittedName>
</protein>
<evidence type="ECO:0000256" key="5">
    <source>
        <dbReference type="SAM" id="Phobius"/>
    </source>
</evidence>
<dbReference type="InterPro" id="IPR017500">
    <property type="entry name" value="Phage_infect_YhgE_N"/>
</dbReference>
<dbReference type="Proteomes" id="UP000295718">
    <property type="component" value="Unassembled WGS sequence"/>
</dbReference>
<evidence type="ECO:0000313" key="8">
    <source>
        <dbReference type="Proteomes" id="UP000295718"/>
    </source>
</evidence>
<dbReference type="GO" id="GO:0016020">
    <property type="term" value="C:membrane"/>
    <property type="evidence" value="ECO:0007669"/>
    <property type="project" value="UniProtKB-SubCell"/>
</dbReference>
<dbReference type="EMBL" id="SLUO01000008">
    <property type="protein sequence ID" value="TCL57551.1"/>
    <property type="molecule type" value="Genomic_DNA"/>
</dbReference>
<feature type="transmembrane region" description="Helical" evidence="5">
    <location>
        <begin position="735"/>
        <end position="755"/>
    </location>
</feature>
<keyword evidence="3 5" id="KW-1133">Transmembrane helix</keyword>
<comment type="subcellular location">
    <subcellularLocation>
        <location evidence="1">Membrane</location>
        <topology evidence="1">Multi-pass membrane protein</topology>
    </subcellularLocation>
</comment>
<evidence type="ECO:0000259" key="6">
    <source>
        <dbReference type="Pfam" id="PF12698"/>
    </source>
</evidence>
<dbReference type="AlphaFoldDB" id="A0A4R1QW99"/>
<sequence>MEMIKKEWQAIYKNKILLISFIVISFIPLLYASFFLKSVWDPYGKTGDLPVAVVNEDKEVQYNGKMLNVGAEVVDQLKEDENLNWEFVSGEEAQQGLENQEYYMIVTIPEDFSANAATVMDEHPKKMNIEYETNGALNYLGEVIGETAMKQLKSEVSQKVTEVYANAIFDQLSEIGDGFAKAADGAEQLDKGANDLAEGSKTLTGGLNTLADSTITFSDGEETFSVALGQYLEGTIKLDDGLGELKAGVDTLGAKVPDLADGVSRLDDGSGKLASGIKDYTGGVSKLADGTDTLASNGTTLKTGVTTLVTGLSSGTAQLQSGANQVSAGLTQMSSSIGTQIDSNAEQLATLDKGLTNLNNSIQGLNQMLAAASAASPAVADAAVSNISGDDTANIINAAEAAKSSANNIMNSSATVSSASSTLDGLREAVNNSPDLDDTSKGIVLGMIDAAAANSGSGSGISDEAANIVANMDAIESGVSGIQAGEASMSAQVSTMAAAANSTAAIAAAVNQIAAGANQVLPGAQGAINSLSGGLNSVKTALDGQLIPGMSQLTGGIASLQTGLAGRSAQLSTGLDTYIAGVEQVNEGVKTLKSNSAALNSGASTLSSGLNQLNDNVPALQDGVNALISGTNTIKEGSEELVRNNDDLMAGQTKLQEASVQLTEGSAKLADGGITLQDGLNTFKDGSSELASALTDGSEQVNDVHATDKTAKMIAQPDEITQEKYSDVPNYGHALAPYVLSLALYVGCLVFNFIYPIRKIAVKDKSVFQWWLSKITVGVAAATAMALIEAGVMMFIGLEPDHILQYFAVALVSAYAYMFLIMFLAMAFDNPGRFVAMILLILQLAGSGGTFPIPLTDKFFRIIHPYLPMTHSIYGFRETISSGLGKATFTNNALLMLGIAAVSQLLLFLSMKVLKRVHKDGISQLDDNQKLLDDNYTYSC</sequence>
<comment type="caution">
    <text evidence="7">The sequence shown here is derived from an EMBL/GenBank/DDBJ whole genome shotgun (WGS) entry which is preliminary data.</text>
</comment>
<gene>
    <name evidence="7" type="ORF">EDD76_10886</name>
</gene>
<evidence type="ECO:0000256" key="4">
    <source>
        <dbReference type="ARBA" id="ARBA00023136"/>
    </source>
</evidence>
<dbReference type="RefSeq" id="WP_031390746.1">
    <property type="nucleotide sequence ID" value="NZ_JPNB01000001.1"/>
</dbReference>
<keyword evidence="4 5" id="KW-0472">Membrane</keyword>
<dbReference type="InterPro" id="IPR013525">
    <property type="entry name" value="ABC2_TM"/>
</dbReference>
<feature type="transmembrane region" description="Helical" evidence="5">
    <location>
        <begin position="16"/>
        <end position="36"/>
    </location>
</feature>